<dbReference type="PANTHER" id="PTHR30329:SF21">
    <property type="entry name" value="LIPOPROTEIN YIAD-RELATED"/>
    <property type="match status" value="1"/>
</dbReference>
<dbReference type="PROSITE" id="PS51123">
    <property type="entry name" value="OMPA_2"/>
    <property type="match status" value="1"/>
</dbReference>
<comment type="caution">
    <text evidence="7">The sequence shown here is derived from an EMBL/GenBank/DDBJ whole genome shotgun (WGS) entry which is preliminary data.</text>
</comment>
<organism evidence="7 8">
    <name type="scientific">Neolewinella aurantiaca</name>
    <dbReference type="NCBI Taxonomy" id="2602767"/>
    <lineage>
        <taxon>Bacteria</taxon>
        <taxon>Pseudomonadati</taxon>
        <taxon>Bacteroidota</taxon>
        <taxon>Saprospiria</taxon>
        <taxon>Saprospirales</taxon>
        <taxon>Lewinellaceae</taxon>
        <taxon>Neolewinella</taxon>
    </lineage>
</organism>
<comment type="subcellular location">
    <subcellularLocation>
        <location evidence="1">Cell outer membrane</location>
    </subcellularLocation>
</comment>
<dbReference type="Gene3D" id="3.30.1330.60">
    <property type="entry name" value="OmpA-like domain"/>
    <property type="match status" value="1"/>
</dbReference>
<protein>
    <submittedName>
        <fullName evidence="7">OmpA family protein</fullName>
    </submittedName>
</protein>
<dbReference type="Proteomes" id="UP000321907">
    <property type="component" value="Unassembled WGS sequence"/>
</dbReference>
<keyword evidence="5" id="KW-0732">Signal</keyword>
<dbReference type="GO" id="GO:0009279">
    <property type="term" value="C:cell outer membrane"/>
    <property type="evidence" value="ECO:0007669"/>
    <property type="project" value="UniProtKB-SubCell"/>
</dbReference>
<evidence type="ECO:0000313" key="8">
    <source>
        <dbReference type="Proteomes" id="UP000321907"/>
    </source>
</evidence>
<proteinExistence type="predicted"/>
<evidence type="ECO:0000259" key="6">
    <source>
        <dbReference type="PROSITE" id="PS51123"/>
    </source>
</evidence>
<evidence type="ECO:0000313" key="7">
    <source>
        <dbReference type="EMBL" id="TXF91087.1"/>
    </source>
</evidence>
<dbReference type="InterPro" id="IPR050330">
    <property type="entry name" value="Bact_OuterMem_StrucFunc"/>
</dbReference>
<feature type="domain" description="OmpA-like" evidence="6">
    <location>
        <begin position="35"/>
        <end position="152"/>
    </location>
</feature>
<sequence>MYNFLTFKTIPTTHTFMRYLYTLCLLTLLCTCASAQGENLRLTESVYFSSAAHEPNAEQTEKLVAFANTLSSYADYSLKIEAFTDEKGTEAFNKALAERRANAIAEALASRNVVSSAVEVLSYGEQRARQNTTDDTERSNDRRVDLVATVTRWESADAAIKTARAEQLQTITIANPTVRQAISGNKGGAFLIEANSLIYPDGTPATGPVSVELIEAYDLSDMLIAGLTTTAAGKRLVTGGMISLTAKDAEGTPLSLRTGASITAATPTDDFNEQMRIFSGANHDENGTPTDWAITTGGVANSAEALFRSLPPLPELITYRLVAEENIGSRMYAWRQANPEPQKPTLGKVDHNFLSRKPVPPVLEEIVYEPKGLGGVFESKAKRDEKTAELRRKATAAYERHQERYDRAVAYHEGLPARNEALKAEYAAAAKDWQDRFDAKKESLMSVEMRRLRAEEAARREKYMAARAARTAALGEQLAGLNDLTGQQSNISRYFFSVNQLGWTNVDIYPNEQGNIQLFARVENSTRDATVVLIPTDRRSVIAYQPGLEEGVWQRRGIPAGVGYHVIAYQVMEGKLVMAHRFVDKATNVPAQLSYEPVAITDLKDRIAGILGS</sequence>
<evidence type="ECO:0000256" key="1">
    <source>
        <dbReference type="ARBA" id="ARBA00004442"/>
    </source>
</evidence>
<name>A0A5C7FSN4_9BACT</name>
<dbReference type="InterPro" id="IPR006664">
    <property type="entry name" value="OMP_bac"/>
</dbReference>
<evidence type="ECO:0000256" key="5">
    <source>
        <dbReference type="SAM" id="SignalP"/>
    </source>
</evidence>
<keyword evidence="2 4" id="KW-0472">Membrane</keyword>
<gene>
    <name evidence="7" type="ORF">FUA23_02330</name>
</gene>
<dbReference type="AlphaFoldDB" id="A0A5C7FSN4"/>
<dbReference type="CDD" id="cd07185">
    <property type="entry name" value="OmpA_C-like"/>
    <property type="match status" value="1"/>
</dbReference>
<dbReference type="PANTHER" id="PTHR30329">
    <property type="entry name" value="STATOR ELEMENT OF FLAGELLAR MOTOR COMPLEX"/>
    <property type="match status" value="1"/>
</dbReference>
<feature type="chain" id="PRO_5022987732" evidence="5">
    <location>
        <begin position="36"/>
        <end position="613"/>
    </location>
</feature>
<dbReference type="SUPFAM" id="SSF103088">
    <property type="entry name" value="OmpA-like"/>
    <property type="match status" value="1"/>
</dbReference>
<keyword evidence="3" id="KW-0998">Cell outer membrane</keyword>
<dbReference type="EMBL" id="VOXD01000003">
    <property type="protein sequence ID" value="TXF91087.1"/>
    <property type="molecule type" value="Genomic_DNA"/>
</dbReference>
<dbReference type="PRINTS" id="PR01021">
    <property type="entry name" value="OMPADOMAIN"/>
</dbReference>
<evidence type="ECO:0000256" key="4">
    <source>
        <dbReference type="PROSITE-ProRule" id="PRU00473"/>
    </source>
</evidence>
<feature type="signal peptide" evidence="5">
    <location>
        <begin position="1"/>
        <end position="35"/>
    </location>
</feature>
<evidence type="ECO:0000256" key="3">
    <source>
        <dbReference type="ARBA" id="ARBA00023237"/>
    </source>
</evidence>
<evidence type="ECO:0000256" key="2">
    <source>
        <dbReference type="ARBA" id="ARBA00023136"/>
    </source>
</evidence>
<reference evidence="7 8" key="1">
    <citation type="submission" date="2019-08" db="EMBL/GenBank/DDBJ databases">
        <title>Lewinella sp. strain SSH13 Genome sequencing and assembly.</title>
        <authorList>
            <person name="Kim I."/>
        </authorList>
    </citation>
    <scope>NUCLEOTIDE SEQUENCE [LARGE SCALE GENOMIC DNA]</scope>
    <source>
        <strain evidence="7 8">SSH13</strain>
    </source>
</reference>
<dbReference type="Pfam" id="PF00691">
    <property type="entry name" value="OmpA"/>
    <property type="match status" value="1"/>
</dbReference>
<dbReference type="InterPro" id="IPR006665">
    <property type="entry name" value="OmpA-like"/>
</dbReference>
<accession>A0A5C7FSN4</accession>
<dbReference type="InterPro" id="IPR036737">
    <property type="entry name" value="OmpA-like_sf"/>
</dbReference>
<dbReference type="OrthoDB" id="1488726at2"/>
<keyword evidence="8" id="KW-1185">Reference proteome</keyword>